<accession>A0AA96IXI3</accession>
<reference evidence="1" key="1">
    <citation type="submission" date="2023-06" db="EMBL/GenBank/DDBJ databases">
        <title>Characterization of diverse anelloviruses, cressdnaviruses, and phages in the human oral virome in North Carolina.</title>
        <authorList>
            <person name="Paietta E.N."/>
            <person name="Kraberger S."/>
            <person name="Custer J.M."/>
            <person name="Vargas K.L."/>
            <person name="Epsy C."/>
            <person name="Ehmke E."/>
            <person name="Yoder A.D."/>
            <person name="Varsani A."/>
        </authorList>
    </citation>
    <scope>NUCLEOTIDE SEQUENCE</scope>
    <source>
        <strain evidence="1">D_HF5_2C</strain>
    </source>
</reference>
<organism evidence="1">
    <name type="scientific">Caudovirus D_HF5_2C</name>
    <dbReference type="NCBI Taxonomy" id="3071196"/>
    <lineage>
        <taxon>Viruses</taxon>
        <taxon>Duplodnaviria</taxon>
        <taxon>Heunggongvirae</taxon>
        <taxon>Uroviricota</taxon>
        <taxon>Caudoviricetes</taxon>
    </lineage>
</organism>
<protein>
    <submittedName>
        <fullName evidence="1">Uncharacterized protein</fullName>
    </submittedName>
</protein>
<dbReference type="EMBL" id="OR148986">
    <property type="protein sequence ID" value="WNL48675.1"/>
    <property type="molecule type" value="Genomic_DNA"/>
</dbReference>
<evidence type="ECO:0000313" key="1">
    <source>
        <dbReference type="EMBL" id="WNL48675.1"/>
    </source>
</evidence>
<name>A0AA96IXI3_9CAUD</name>
<sequence>MSSEQHINNRRYPIVRVPIIKAEHFEKQAKQLTEMGILVTAEDQLAMWLDSMLNILRSRGTITVADLRKAADLPVKPEDYFFGWSNIAMTSLQIKDGMIQFPLIYLYRVFAQSANQFDFYHLSEWNAKENQGEGRPDTHREYLNAFVEDCCELGLIERYYANDILN</sequence>
<proteinExistence type="predicted"/>